<keyword evidence="2" id="KW-1185">Reference proteome</keyword>
<dbReference type="AlphaFoldDB" id="A0A9P4M7V5"/>
<reference evidence="1" key="1">
    <citation type="journal article" date="2020" name="Stud. Mycol.">
        <title>101 Dothideomycetes genomes: a test case for predicting lifestyles and emergence of pathogens.</title>
        <authorList>
            <person name="Haridas S."/>
            <person name="Albert R."/>
            <person name="Binder M."/>
            <person name="Bloem J."/>
            <person name="Labutti K."/>
            <person name="Salamov A."/>
            <person name="Andreopoulos B."/>
            <person name="Baker S."/>
            <person name="Barry K."/>
            <person name="Bills G."/>
            <person name="Bluhm B."/>
            <person name="Cannon C."/>
            <person name="Castanera R."/>
            <person name="Culley D."/>
            <person name="Daum C."/>
            <person name="Ezra D."/>
            <person name="Gonzalez J."/>
            <person name="Henrissat B."/>
            <person name="Kuo A."/>
            <person name="Liang C."/>
            <person name="Lipzen A."/>
            <person name="Lutzoni F."/>
            <person name="Magnuson J."/>
            <person name="Mondo S."/>
            <person name="Nolan M."/>
            <person name="Ohm R."/>
            <person name="Pangilinan J."/>
            <person name="Park H.-J."/>
            <person name="Ramirez L."/>
            <person name="Alfaro M."/>
            <person name="Sun H."/>
            <person name="Tritt A."/>
            <person name="Yoshinaga Y."/>
            <person name="Zwiers L.-H."/>
            <person name="Turgeon B."/>
            <person name="Goodwin S."/>
            <person name="Spatafora J."/>
            <person name="Crous P."/>
            <person name="Grigoriev I."/>
        </authorList>
    </citation>
    <scope>NUCLEOTIDE SEQUENCE</scope>
    <source>
        <strain evidence="1">CBS 133067</strain>
    </source>
</reference>
<organism evidence="1 2">
    <name type="scientific">Rhizodiscina lignyota</name>
    <dbReference type="NCBI Taxonomy" id="1504668"/>
    <lineage>
        <taxon>Eukaryota</taxon>
        <taxon>Fungi</taxon>
        <taxon>Dikarya</taxon>
        <taxon>Ascomycota</taxon>
        <taxon>Pezizomycotina</taxon>
        <taxon>Dothideomycetes</taxon>
        <taxon>Pleosporomycetidae</taxon>
        <taxon>Aulographales</taxon>
        <taxon>Rhizodiscinaceae</taxon>
        <taxon>Rhizodiscina</taxon>
    </lineage>
</organism>
<sequence length="104" mass="11809">MGNWTNMGCNGMTGYQGQLTIQTALDIARNSEGEVEPTISAFLEHALQVVWAKLISAPDAYILTKDEFALFNYFRPRFAHSDLAQKAVRRFWEHYRGTEGYSTS</sequence>
<dbReference type="EMBL" id="ML978124">
    <property type="protein sequence ID" value="KAF2101081.1"/>
    <property type="molecule type" value="Genomic_DNA"/>
</dbReference>
<evidence type="ECO:0000313" key="1">
    <source>
        <dbReference type="EMBL" id="KAF2101081.1"/>
    </source>
</evidence>
<evidence type="ECO:0000313" key="2">
    <source>
        <dbReference type="Proteomes" id="UP000799772"/>
    </source>
</evidence>
<accession>A0A9P4M7V5</accession>
<name>A0A9P4M7V5_9PEZI</name>
<protein>
    <submittedName>
        <fullName evidence="1">Uncharacterized protein</fullName>
    </submittedName>
</protein>
<dbReference type="OrthoDB" id="5302289at2759"/>
<gene>
    <name evidence="1" type="ORF">NA57DRAFT_74672</name>
</gene>
<dbReference type="Proteomes" id="UP000799772">
    <property type="component" value="Unassembled WGS sequence"/>
</dbReference>
<comment type="caution">
    <text evidence="1">The sequence shown here is derived from an EMBL/GenBank/DDBJ whole genome shotgun (WGS) entry which is preliminary data.</text>
</comment>
<proteinExistence type="predicted"/>